<dbReference type="Gene3D" id="3.40.1800.10">
    <property type="entry name" value="His-Me finger endonucleases"/>
    <property type="match status" value="1"/>
</dbReference>
<evidence type="ECO:0000313" key="3">
    <source>
        <dbReference type="Proteomes" id="UP000222840"/>
    </source>
</evidence>
<reference evidence="2 3" key="1">
    <citation type="submission" date="2017-02" db="EMBL/GenBank/DDBJ databases">
        <title>Characterization and complete genome sequence of Yersinia bacteriophage, fHe-Yen9-01.</title>
        <authorList>
            <person name="Jun J.W."/>
            <person name="Wicklund A."/>
            <person name="Skurnik M."/>
        </authorList>
    </citation>
    <scope>NUCLEOTIDE SEQUENCE [LARGE SCALE GENOMIC DNA]</scope>
</reference>
<accession>A0A1V0DXI2</accession>
<name>A0A1V0DXI2_9CAUD</name>
<dbReference type="EMBL" id="KY593455">
    <property type="protein sequence ID" value="ARB05858.1"/>
    <property type="molecule type" value="Genomic_DNA"/>
</dbReference>
<dbReference type="Gene3D" id="1.10.720.10">
    <property type="match status" value="1"/>
</dbReference>
<dbReference type="SUPFAM" id="SSF68918">
    <property type="entry name" value="Recombination endonuclease VII, C-terminal and dimerization domains"/>
    <property type="match status" value="1"/>
</dbReference>
<evidence type="ECO:0000259" key="1">
    <source>
        <dbReference type="Pfam" id="PF09124"/>
    </source>
</evidence>
<evidence type="ECO:0000313" key="2">
    <source>
        <dbReference type="EMBL" id="ARB05858.1"/>
    </source>
</evidence>
<dbReference type="Pfam" id="PF09124">
    <property type="entry name" value="Endonuc-dimeris"/>
    <property type="match status" value="1"/>
</dbReference>
<feature type="domain" description="T4 recombination endonuclease VII dimerisation" evidence="1">
    <location>
        <begin position="104"/>
        <end position="156"/>
    </location>
</feature>
<proteinExistence type="predicted"/>
<protein>
    <recommendedName>
        <fullName evidence="1">T4 recombination endonuclease VII dimerisation domain-containing protein</fullName>
    </recommendedName>
</protein>
<dbReference type="SUPFAM" id="SSF54060">
    <property type="entry name" value="His-Me finger endonucleases"/>
    <property type="match status" value="1"/>
</dbReference>
<organism evidence="2 3">
    <name type="scientific">Yersinia phage fHe-Yen9-01</name>
    <dbReference type="NCBI Taxonomy" id="1965363"/>
    <lineage>
        <taxon>Viruses</taxon>
        <taxon>Duplodnaviria</taxon>
        <taxon>Heunggongvirae</taxon>
        <taxon>Uroviricota</taxon>
        <taxon>Caudoviricetes</taxon>
        <taxon>Pantevenvirales</taxon>
        <taxon>Straboviridae</taxon>
        <taxon>Tevenvirinae</taxon>
        <taxon>Tegunavirus</taxon>
        <taxon>Tegunavirus fheyen901</taxon>
    </lineage>
</organism>
<dbReference type="InterPro" id="IPR044925">
    <property type="entry name" value="His-Me_finger_sf"/>
</dbReference>
<dbReference type="Pfam" id="PF02945">
    <property type="entry name" value="Endonuclease_7"/>
    <property type="match status" value="1"/>
</dbReference>
<keyword evidence="3" id="KW-1185">Reference proteome</keyword>
<sequence>MLLTARTYKEEKEKYYNAQNGICPTCKLELDKDVQSNHLDHDHELIGPKAGKIRGLLCPWCNTAEGQIRHKFNRSGLKSRDVDYLEWLKNMLSYLEIDYSNANIHPNYITDKAKEFGRLGKDDMILEMKKYGFVYGDETKTKLQASFKKQLRKSLK</sequence>
<dbReference type="InterPro" id="IPR015208">
    <property type="entry name" value="T4_recomb_endonuclease_dimer"/>
</dbReference>
<dbReference type="InterPro" id="IPR038563">
    <property type="entry name" value="Endonuclease_7_sf"/>
</dbReference>
<gene>
    <name evidence="2" type="ORF">fHeYen901_85</name>
</gene>
<dbReference type="InterPro" id="IPR004211">
    <property type="entry name" value="Endonuclease_7"/>
</dbReference>
<dbReference type="Proteomes" id="UP000222840">
    <property type="component" value="Segment"/>
</dbReference>
<dbReference type="InterPro" id="IPR036309">
    <property type="entry name" value="T4_recomb_endonuclease_dim_sf"/>
</dbReference>